<reference evidence="2" key="1">
    <citation type="submission" date="2015-10" db="EMBL/GenBank/DDBJ databases">
        <authorList>
            <person name="Luecker S."/>
            <person name="Luecker S."/>
        </authorList>
    </citation>
    <scope>NUCLEOTIDE SEQUENCE [LARGE SCALE GENOMIC DNA]</scope>
</reference>
<keyword evidence="2" id="KW-1185">Reference proteome</keyword>
<protein>
    <submittedName>
        <fullName evidence="1">Uncharacterized protein</fullName>
    </submittedName>
</protein>
<dbReference type="AlphaFoldDB" id="A0A0S4LH36"/>
<name>A0A0S4LH36_9BACT</name>
<evidence type="ECO:0000313" key="1">
    <source>
        <dbReference type="EMBL" id="CUS35316.1"/>
    </source>
</evidence>
<sequence length="80" mass="9057">MASRSEATRTVLQASSRAIQFRPIAGKYLVQYGAVFVESLFVHPPGLDFLIPPHSLQVIQDGEQWLNGPKKVSDFKRFQR</sequence>
<dbReference type="STRING" id="1742973.COMA2_20206"/>
<proteinExistence type="predicted"/>
<organism evidence="1 2">
    <name type="scientific">Candidatus Nitrospira nitrificans</name>
    <dbReference type="NCBI Taxonomy" id="1742973"/>
    <lineage>
        <taxon>Bacteria</taxon>
        <taxon>Pseudomonadati</taxon>
        <taxon>Nitrospirota</taxon>
        <taxon>Nitrospiria</taxon>
        <taxon>Nitrospirales</taxon>
        <taxon>Nitrospiraceae</taxon>
        <taxon>Nitrospira</taxon>
    </lineage>
</organism>
<gene>
    <name evidence="1" type="ORF">COMA2_20206</name>
</gene>
<evidence type="ECO:0000313" key="2">
    <source>
        <dbReference type="Proteomes" id="UP000198736"/>
    </source>
</evidence>
<dbReference type="Proteomes" id="UP000198736">
    <property type="component" value="Unassembled WGS sequence"/>
</dbReference>
<accession>A0A0S4LH36</accession>
<dbReference type="EMBL" id="CZPZ01000012">
    <property type="protein sequence ID" value="CUS35316.1"/>
    <property type="molecule type" value="Genomic_DNA"/>
</dbReference>